<reference evidence="1" key="1">
    <citation type="journal article" date="2020" name="bioRxiv">
        <title>Chromosome-level reference genome of the European wasp spider Argiope bruennichi: a resource for studies on range expansion and evolutionary adaptation.</title>
        <authorList>
            <person name="Sheffer M.M."/>
            <person name="Hoppe A."/>
            <person name="Krehenwinkel H."/>
            <person name="Uhl G."/>
            <person name="Kuss A.W."/>
            <person name="Jensen L."/>
            <person name="Jensen C."/>
            <person name="Gillespie R.G."/>
            <person name="Hoff K.J."/>
            <person name="Prost S."/>
        </authorList>
    </citation>
    <scope>NUCLEOTIDE SEQUENCE</scope>
</reference>
<keyword evidence="2" id="KW-1185">Reference proteome</keyword>
<proteinExistence type="predicted"/>
<evidence type="ECO:0000313" key="1">
    <source>
        <dbReference type="EMBL" id="KAF8782325.1"/>
    </source>
</evidence>
<dbReference type="EMBL" id="JABXBU010001863">
    <property type="protein sequence ID" value="KAF8782325.1"/>
    <property type="molecule type" value="Genomic_DNA"/>
</dbReference>
<gene>
    <name evidence="1" type="ORF">HNY73_012624</name>
</gene>
<dbReference type="InterPro" id="IPR029063">
    <property type="entry name" value="SAM-dependent_MTases_sf"/>
</dbReference>
<dbReference type="Gene3D" id="3.40.50.150">
    <property type="entry name" value="Vaccinia Virus protein VP39"/>
    <property type="match status" value="1"/>
</dbReference>
<dbReference type="Proteomes" id="UP000807504">
    <property type="component" value="Unassembled WGS sequence"/>
</dbReference>
<dbReference type="SUPFAM" id="SSF53335">
    <property type="entry name" value="S-adenosyl-L-methionine-dependent methyltransferases"/>
    <property type="match status" value="1"/>
</dbReference>
<dbReference type="AlphaFoldDB" id="A0A8T0EVJ2"/>
<name>A0A8T0EVJ2_ARGBR</name>
<accession>A0A8T0EVJ2</accession>
<comment type="caution">
    <text evidence="1">The sequence shown here is derived from an EMBL/GenBank/DDBJ whole genome shotgun (WGS) entry which is preliminary data.</text>
</comment>
<reference evidence="1" key="2">
    <citation type="submission" date="2020-06" db="EMBL/GenBank/DDBJ databases">
        <authorList>
            <person name="Sheffer M."/>
        </authorList>
    </citation>
    <scope>NUCLEOTIDE SEQUENCE</scope>
</reference>
<protein>
    <submittedName>
        <fullName evidence="1">Uncharacterized protein</fullName>
    </submittedName>
</protein>
<evidence type="ECO:0000313" key="2">
    <source>
        <dbReference type="Proteomes" id="UP000807504"/>
    </source>
</evidence>
<organism evidence="1 2">
    <name type="scientific">Argiope bruennichi</name>
    <name type="common">Wasp spider</name>
    <name type="synonym">Aranea bruennichi</name>
    <dbReference type="NCBI Taxonomy" id="94029"/>
    <lineage>
        <taxon>Eukaryota</taxon>
        <taxon>Metazoa</taxon>
        <taxon>Ecdysozoa</taxon>
        <taxon>Arthropoda</taxon>
        <taxon>Chelicerata</taxon>
        <taxon>Arachnida</taxon>
        <taxon>Araneae</taxon>
        <taxon>Araneomorphae</taxon>
        <taxon>Entelegynae</taxon>
        <taxon>Araneoidea</taxon>
        <taxon>Araneidae</taxon>
        <taxon>Argiope</taxon>
    </lineage>
</organism>
<sequence length="303" mass="34799">MNSNQIFMNFSTSVINYLNVENEKEAISRFYDELVSELTVRYSVAHYQVDNALSSLVYNYRHMKNGRTPQECDYNNISSCIGYLHQYAPCHSCMVYAIIHELWRQPLIEIFYLRIKNTLNVTFIGSGPGNDFVGFLSALQGTLGFVLNMNVTFVDKMQGWENIVLATIEKLRNGGCGNAENVYKRINVKVSFLKSDITKIALFDQALQINLKTTEVVFLVKALSTIPDEYKHSALKNIIPHMKPGAILIFIDCPYPHQLSTLNFRLREIYQKMNTKYTCSSRTRFGHKNITRCRADAKVFVKI</sequence>